<accession>A0A183B2M7</accession>
<evidence type="ECO:0000313" key="2">
    <source>
        <dbReference type="Proteomes" id="UP000272942"/>
    </source>
</evidence>
<evidence type="ECO:0000313" key="3">
    <source>
        <dbReference type="WBParaSite" id="ECPE_0001350101-mRNA-1"/>
    </source>
</evidence>
<dbReference type="EMBL" id="UZAN01055133">
    <property type="protein sequence ID" value="VDP90734.1"/>
    <property type="molecule type" value="Genomic_DNA"/>
</dbReference>
<reference evidence="3" key="1">
    <citation type="submission" date="2016-06" db="UniProtKB">
        <authorList>
            <consortium name="WormBaseParasite"/>
        </authorList>
    </citation>
    <scope>IDENTIFICATION</scope>
</reference>
<dbReference type="WBParaSite" id="ECPE_0001350101-mRNA-1">
    <property type="protein sequence ID" value="ECPE_0001350101-mRNA-1"/>
    <property type="gene ID" value="ECPE_0001350101"/>
</dbReference>
<sequence>MVSTLRGLKCTAYTLVSSLELFCFSQLILLRLVCCMLNASKRPAEDLWSSPTMDNLAPAMVVGQGCFHRFDYMRPRSGPG</sequence>
<protein>
    <submittedName>
        <fullName evidence="3">Secreted protein</fullName>
    </submittedName>
</protein>
<reference evidence="1 2" key="2">
    <citation type="submission" date="2018-11" db="EMBL/GenBank/DDBJ databases">
        <authorList>
            <consortium name="Pathogen Informatics"/>
        </authorList>
    </citation>
    <scope>NUCLEOTIDE SEQUENCE [LARGE SCALE GENOMIC DNA]</scope>
    <source>
        <strain evidence="1 2">Egypt</strain>
    </source>
</reference>
<evidence type="ECO:0000313" key="1">
    <source>
        <dbReference type="EMBL" id="VDP90734.1"/>
    </source>
</evidence>
<name>A0A183B2M7_9TREM</name>
<dbReference type="Proteomes" id="UP000272942">
    <property type="component" value="Unassembled WGS sequence"/>
</dbReference>
<dbReference type="AlphaFoldDB" id="A0A183B2M7"/>
<organism evidence="3">
    <name type="scientific">Echinostoma caproni</name>
    <dbReference type="NCBI Taxonomy" id="27848"/>
    <lineage>
        <taxon>Eukaryota</taxon>
        <taxon>Metazoa</taxon>
        <taxon>Spiralia</taxon>
        <taxon>Lophotrochozoa</taxon>
        <taxon>Platyhelminthes</taxon>
        <taxon>Trematoda</taxon>
        <taxon>Digenea</taxon>
        <taxon>Plagiorchiida</taxon>
        <taxon>Echinostomata</taxon>
        <taxon>Echinostomatoidea</taxon>
        <taxon>Echinostomatidae</taxon>
        <taxon>Echinostoma</taxon>
    </lineage>
</organism>
<gene>
    <name evidence="1" type="ORF">ECPE_LOCUS13462</name>
</gene>
<keyword evidence="2" id="KW-1185">Reference proteome</keyword>
<proteinExistence type="predicted"/>